<dbReference type="EMBL" id="MU003765">
    <property type="protein sequence ID" value="KAF2726351.1"/>
    <property type="molecule type" value="Genomic_DNA"/>
</dbReference>
<dbReference type="GO" id="GO:0000272">
    <property type="term" value="P:polysaccharide catabolic process"/>
    <property type="evidence" value="ECO:0007669"/>
    <property type="project" value="UniProtKB-KW"/>
</dbReference>
<dbReference type="GO" id="GO:2001070">
    <property type="term" value="F:starch binding"/>
    <property type="evidence" value="ECO:0007669"/>
    <property type="project" value="InterPro"/>
</dbReference>
<dbReference type="FunFam" id="2.60.40.420:FF:000021">
    <property type="entry name" value="Extracellular dihydrogeodin oxidase/laccase"/>
    <property type="match status" value="1"/>
</dbReference>
<dbReference type="InterPro" id="IPR002044">
    <property type="entry name" value="CBM20"/>
</dbReference>
<dbReference type="CDD" id="cd13880">
    <property type="entry name" value="CuRO_2_MaLCC_like"/>
    <property type="match status" value="1"/>
</dbReference>
<keyword evidence="6 15" id="KW-0732">Signal</keyword>
<dbReference type="PROSITE" id="PS51166">
    <property type="entry name" value="CBM20"/>
    <property type="match status" value="1"/>
</dbReference>
<evidence type="ECO:0000256" key="11">
    <source>
        <dbReference type="ARBA" id="ARBA00023180"/>
    </source>
</evidence>
<dbReference type="SUPFAM" id="SSF49452">
    <property type="entry name" value="Starch-binding domain-like"/>
    <property type="match status" value="1"/>
</dbReference>
<evidence type="ECO:0000256" key="15">
    <source>
        <dbReference type="SAM" id="SignalP"/>
    </source>
</evidence>
<feature type="domain" description="CBM20" evidence="16">
    <location>
        <begin position="38"/>
        <end position="145"/>
    </location>
</feature>
<name>A0A9P4QK26_9PEZI</name>
<dbReference type="CDD" id="cd13901">
    <property type="entry name" value="CuRO_3_MaLCC_like"/>
    <property type="match status" value="1"/>
</dbReference>
<comment type="similarity">
    <text evidence="3">Belongs to the multicopper oxidase family.</text>
</comment>
<dbReference type="InterPro" id="IPR013783">
    <property type="entry name" value="Ig-like_fold"/>
</dbReference>
<dbReference type="GO" id="GO:0005507">
    <property type="term" value="F:copper ion binding"/>
    <property type="evidence" value="ECO:0007669"/>
    <property type="project" value="InterPro"/>
</dbReference>
<comment type="cofactor">
    <cofactor evidence="2">
        <name>Cu cation</name>
        <dbReference type="ChEBI" id="CHEBI:23378"/>
    </cofactor>
</comment>
<keyword evidence="9" id="KW-0186">Copper</keyword>
<dbReference type="CDD" id="cd05811">
    <property type="entry name" value="CBM20_glucoamylase"/>
    <property type="match status" value="1"/>
</dbReference>
<dbReference type="InterPro" id="IPR008972">
    <property type="entry name" value="Cupredoxin"/>
</dbReference>
<evidence type="ECO:0000256" key="14">
    <source>
        <dbReference type="ARBA" id="ARBA00023326"/>
    </source>
</evidence>
<dbReference type="Proteomes" id="UP000799441">
    <property type="component" value="Unassembled WGS sequence"/>
</dbReference>
<dbReference type="InterPro" id="IPR011707">
    <property type="entry name" value="Cu-oxidase-like_N"/>
</dbReference>
<dbReference type="SUPFAM" id="SSF49503">
    <property type="entry name" value="Cupredoxins"/>
    <property type="match status" value="3"/>
</dbReference>
<dbReference type="Gene3D" id="2.60.40.420">
    <property type="entry name" value="Cupredoxins - blue copper proteins"/>
    <property type="match status" value="3"/>
</dbReference>
<evidence type="ECO:0000256" key="9">
    <source>
        <dbReference type="ARBA" id="ARBA00023008"/>
    </source>
</evidence>
<keyword evidence="7" id="KW-0677">Repeat</keyword>
<keyword evidence="14" id="KW-0624">Polysaccharide degradation</keyword>
<dbReference type="CDD" id="cd13854">
    <property type="entry name" value="CuRO_1_MaLCC_like"/>
    <property type="match status" value="1"/>
</dbReference>
<evidence type="ECO:0000256" key="7">
    <source>
        <dbReference type="ARBA" id="ARBA00022737"/>
    </source>
</evidence>
<dbReference type="PROSITE" id="PS00079">
    <property type="entry name" value="MULTICOPPER_OXIDASE1"/>
    <property type="match status" value="1"/>
</dbReference>
<feature type="chain" id="PRO_5040121017" description="laccase" evidence="15">
    <location>
        <begin position="21"/>
        <end position="702"/>
    </location>
</feature>
<dbReference type="PANTHER" id="PTHR11709:SF87">
    <property type="entry name" value="LACCASE"/>
    <property type="match status" value="1"/>
</dbReference>
<dbReference type="Gene3D" id="2.60.40.10">
    <property type="entry name" value="Immunoglobulins"/>
    <property type="match status" value="1"/>
</dbReference>
<dbReference type="Pfam" id="PF00394">
    <property type="entry name" value="Cu-oxidase"/>
    <property type="match status" value="1"/>
</dbReference>
<keyword evidence="11" id="KW-0325">Glycoprotein</keyword>
<evidence type="ECO:0000256" key="3">
    <source>
        <dbReference type="ARBA" id="ARBA00010609"/>
    </source>
</evidence>
<keyword evidence="12" id="KW-0439">Lignin degradation</keyword>
<dbReference type="Pfam" id="PF00686">
    <property type="entry name" value="CBM_20"/>
    <property type="match status" value="1"/>
</dbReference>
<evidence type="ECO:0000313" key="18">
    <source>
        <dbReference type="Proteomes" id="UP000799441"/>
    </source>
</evidence>
<dbReference type="EC" id="1.10.3.2" evidence="4"/>
<keyword evidence="5" id="KW-0479">Metal-binding</keyword>
<accession>A0A9P4QK26</accession>
<dbReference type="FunFam" id="2.60.40.420:FF:000038">
    <property type="entry name" value="Extracellular dihydrogeodin oxidase/laccase"/>
    <property type="match status" value="1"/>
</dbReference>
<dbReference type="FunFam" id="2.60.40.420:FF:000046">
    <property type="entry name" value="Multicopper oxidase"/>
    <property type="match status" value="1"/>
</dbReference>
<evidence type="ECO:0000256" key="8">
    <source>
        <dbReference type="ARBA" id="ARBA00023002"/>
    </source>
</evidence>
<evidence type="ECO:0000313" key="17">
    <source>
        <dbReference type="EMBL" id="KAF2726351.1"/>
    </source>
</evidence>
<keyword evidence="8" id="KW-0560">Oxidoreductase</keyword>
<dbReference type="InterPro" id="IPR013784">
    <property type="entry name" value="Carb-bd-like_fold"/>
</dbReference>
<sequence length="702" mass="77769">MYIPSFFRLVAFATAIVASAIPAHDVLEPTTTLVERQSNAGNTVAVLFKELVTTSWGQMVFIVGNVQELGSWNPSNGVALSASNYTNANPLWYATVNLQPGAQIQYKYVIIHSDNTVQWEADPDHYYTVPNDGSKAAEINNKWQQPTATQTATPTPACTNSATSRGCWTDGYDIDTDFDKDFPTTGKTVYYDFKITNTTLAPDGFKRQVFAINGKYPGPTIYANWGDMISVTVHNQMKDNGTTIHWHGVRQWHNNGADGVPGVTECPIAPGKSKTYTFQATQYGTSWYHSHFSCQYGDGILGSIVIYGPATANYDVDLGPLPVTDWYYPTVNLHAARAEHQNALPPEADNALLNGTMVSNSGGKYSRSTLQTGKKHRVRLINMSVDNHFMMSLDGHQLTVIEADFVPIIPYNTTWIFLGIGQRYDVIINANQAPGSYWFRAEVQDQAGCGTNFANGNILSIFSYTGHTTETPISQKTSYTQRCTDETKLVPYWNSYVPTGSIPDFNVMTTNINNTNNPDGSISVFWNVNGSALDVAWDQPTLKYVKDGNTNYPSTANLIQLPTEDKWTYWVIQGLGGSPFTVEVPHPIHLHGHDFYVLGTGQGRWADSNRNSLNYKNPTRRDVAMLPQSGWLALAFQTDNPGAWIMHCHIAWHADEGLAVQFLEARDQIQSVSPYPSDFDSQCSAWDAYQPKAAYAKHDSGI</sequence>
<dbReference type="InterPro" id="IPR045087">
    <property type="entry name" value="Cu-oxidase_fam"/>
</dbReference>
<dbReference type="InterPro" id="IPR033138">
    <property type="entry name" value="Cu_oxidase_CS"/>
</dbReference>
<evidence type="ECO:0000256" key="1">
    <source>
        <dbReference type="ARBA" id="ARBA00000349"/>
    </source>
</evidence>
<dbReference type="AlphaFoldDB" id="A0A9P4QK26"/>
<keyword evidence="10" id="KW-1015">Disulfide bond</keyword>
<dbReference type="FunFam" id="2.60.40.10:FF:000552">
    <property type="entry name" value="Related to glucoamylase"/>
    <property type="match status" value="1"/>
</dbReference>
<dbReference type="PROSITE" id="PS00080">
    <property type="entry name" value="MULTICOPPER_OXIDASE2"/>
    <property type="match status" value="1"/>
</dbReference>
<protein>
    <recommendedName>
        <fullName evidence="4">laccase</fullName>
        <ecNumber evidence="4">1.10.3.2</ecNumber>
    </recommendedName>
</protein>
<dbReference type="GO" id="GO:0052716">
    <property type="term" value="F:hydroquinone:oxygen oxidoreductase activity"/>
    <property type="evidence" value="ECO:0007669"/>
    <property type="project" value="UniProtKB-EC"/>
</dbReference>
<dbReference type="SMART" id="SM01065">
    <property type="entry name" value="CBM_2"/>
    <property type="match status" value="1"/>
</dbReference>
<evidence type="ECO:0000256" key="2">
    <source>
        <dbReference type="ARBA" id="ARBA00001935"/>
    </source>
</evidence>
<dbReference type="GO" id="GO:0046274">
    <property type="term" value="P:lignin catabolic process"/>
    <property type="evidence" value="ECO:0007669"/>
    <property type="project" value="UniProtKB-KW"/>
</dbReference>
<dbReference type="InterPro" id="IPR002355">
    <property type="entry name" value="Cu_oxidase_Cu_BS"/>
</dbReference>
<comment type="catalytic activity">
    <reaction evidence="1">
        <text>4 hydroquinone + O2 = 4 benzosemiquinone + 2 H2O</text>
        <dbReference type="Rhea" id="RHEA:11276"/>
        <dbReference type="ChEBI" id="CHEBI:15377"/>
        <dbReference type="ChEBI" id="CHEBI:15379"/>
        <dbReference type="ChEBI" id="CHEBI:17594"/>
        <dbReference type="ChEBI" id="CHEBI:17977"/>
        <dbReference type="EC" id="1.10.3.2"/>
    </reaction>
</comment>
<evidence type="ECO:0000259" key="16">
    <source>
        <dbReference type="PROSITE" id="PS51166"/>
    </source>
</evidence>
<dbReference type="InterPro" id="IPR011706">
    <property type="entry name" value="Cu-oxidase_C"/>
</dbReference>
<keyword evidence="13" id="KW-0119">Carbohydrate metabolism</keyword>
<organism evidence="17 18">
    <name type="scientific">Polychaeton citri CBS 116435</name>
    <dbReference type="NCBI Taxonomy" id="1314669"/>
    <lineage>
        <taxon>Eukaryota</taxon>
        <taxon>Fungi</taxon>
        <taxon>Dikarya</taxon>
        <taxon>Ascomycota</taxon>
        <taxon>Pezizomycotina</taxon>
        <taxon>Dothideomycetes</taxon>
        <taxon>Dothideomycetidae</taxon>
        <taxon>Capnodiales</taxon>
        <taxon>Capnodiaceae</taxon>
        <taxon>Polychaeton</taxon>
    </lineage>
</organism>
<dbReference type="OrthoDB" id="2121828at2759"/>
<comment type="caution">
    <text evidence="17">The sequence shown here is derived from an EMBL/GenBank/DDBJ whole genome shotgun (WGS) entry which is preliminary data.</text>
</comment>
<reference evidence="17" key="1">
    <citation type="journal article" date="2020" name="Stud. Mycol.">
        <title>101 Dothideomycetes genomes: a test case for predicting lifestyles and emergence of pathogens.</title>
        <authorList>
            <person name="Haridas S."/>
            <person name="Albert R."/>
            <person name="Binder M."/>
            <person name="Bloem J."/>
            <person name="Labutti K."/>
            <person name="Salamov A."/>
            <person name="Andreopoulos B."/>
            <person name="Baker S."/>
            <person name="Barry K."/>
            <person name="Bills G."/>
            <person name="Bluhm B."/>
            <person name="Cannon C."/>
            <person name="Castanera R."/>
            <person name="Culley D."/>
            <person name="Daum C."/>
            <person name="Ezra D."/>
            <person name="Gonzalez J."/>
            <person name="Henrissat B."/>
            <person name="Kuo A."/>
            <person name="Liang C."/>
            <person name="Lipzen A."/>
            <person name="Lutzoni F."/>
            <person name="Magnuson J."/>
            <person name="Mondo S."/>
            <person name="Nolan M."/>
            <person name="Ohm R."/>
            <person name="Pangilinan J."/>
            <person name="Park H.-J."/>
            <person name="Ramirez L."/>
            <person name="Alfaro M."/>
            <person name="Sun H."/>
            <person name="Tritt A."/>
            <person name="Yoshinaga Y."/>
            <person name="Zwiers L.-H."/>
            <person name="Turgeon B."/>
            <person name="Goodwin S."/>
            <person name="Spatafora J."/>
            <person name="Crous P."/>
            <person name="Grigoriev I."/>
        </authorList>
    </citation>
    <scope>NUCLEOTIDE SEQUENCE</scope>
    <source>
        <strain evidence="17">CBS 116435</strain>
    </source>
</reference>
<evidence type="ECO:0000256" key="5">
    <source>
        <dbReference type="ARBA" id="ARBA00022723"/>
    </source>
</evidence>
<evidence type="ECO:0000256" key="10">
    <source>
        <dbReference type="ARBA" id="ARBA00023157"/>
    </source>
</evidence>
<dbReference type="Pfam" id="PF07732">
    <property type="entry name" value="Cu-oxidase_3"/>
    <property type="match status" value="1"/>
</dbReference>
<keyword evidence="18" id="KW-1185">Reference proteome</keyword>
<dbReference type="InterPro" id="IPR001117">
    <property type="entry name" value="Cu-oxidase_2nd"/>
</dbReference>
<evidence type="ECO:0000256" key="6">
    <source>
        <dbReference type="ARBA" id="ARBA00022729"/>
    </source>
</evidence>
<evidence type="ECO:0000256" key="13">
    <source>
        <dbReference type="ARBA" id="ARBA00023277"/>
    </source>
</evidence>
<evidence type="ECO:0000256" key="12">
    <source>
        <dbReference type="ARBA" id="ARBA00023185"/>
    </source>
</evidence>
<evidence type="ECO:0000256" key="4">
    <source>
        <dbReference type="ARBA" id="ARBA00012297"/>
    </source>
</evidence>
<proteinExistence type="inferred from homology"/>
<dbReference type="Pfam" id="PF07731">
    <property type="entry name" value="Cu-oxidase_2"/>
    <property type="match status" value="1"/>
</dbReference>
<feature type="signal peptide" evidence="15">
    <location>
        <begin position="1"/>
        <end position="20"/>
    </location>
</feature>
<gene>
    <name evidence="17" type="ORF">K431DRAFT_290197</name>
</gene>
<dbReference type="PANTHER" id="PTHR11709">
    <property type="entry name" value="MULTI-COPPER OXIDASE"/>
    <property type="match status" value="1"/>
</dbReference>
<dbReference type="InterPro" id="IPR034836">
    <property type="entry name" value="CBM20_glucoamylase"/>
</dbReference>